<dbReference type="PANTHER" id="PTHR11690:SF300">
    <property type="entry name" value="PICKPOCKET PROTEIN 19"/>
    <property type="match status" value="1"/>
</dbReference>
<keyword evidence="6 13" id="KW-1133">Transmembrane helix</keyword>
<keyword evidence="3 12" id="KW-0813">Transport</keyword>
<evidence type="ECO:0000256" key="8">
    <source>
        <dbReference type="ARBA" id="ARBA00023065"/>
    </source>
</evidence>
<evidence type="ECO:0000256" key="12">
    <source>
        <dbReference type="RuleBase" id="RU000679"/>
    </source>
</evidence>
<dbReference type="Pfam" id="PF00858">
    <property type="entry name" value="ASC"/>
    <property type="match status" value="1"/>
</dbReference>
<dbReference type="InterPro" id="IPR001873">
    <property type="entry name" value="ENaC"/>
</dbReference>
<keyword evidence="8 12" id="KW-0406">Ion transport</keyword>
<evidence type="ECO:0000256" key="7">
    <source>
        <dbReference type="ARBA" id="ARBA00023053"/>
    </source>
</evidence>
<comment type="subcellular location">
    <subcellularLocation>
        <location evidence="1">Membrane</location>
        <topology evidence="1">Multi-pass membrane protein</topology>
    </subcellularLocation>
</comment>
<evidence type="ECO:0000256" key="9">
    <source>
        <dbReference type="ARBA" id="ARBA00023136"/>
    </source>
</evidence>
<keyword evidence="9 13" id="KW-0472">Membrane</keyword>
<gene>
    <name evidence="14" type="ORF">ODALV1_LOCUS22538</name>
</gene>
<protein>
    <recommendedName>
        <fullName evidence="16">Sodium channel protein Nach</fullName>
    </recommendedName>
</protein>
<keyword evidence="5 12" id="KW-0812">Transmembrane</keyword>
<dbReference type="EMBL" id="CAXLJM020000075">
    <property type="protein sequence ID" value="CAL8128773.1"/>
    <property type="molecule type" value="Genomic_DNA"/>
</dbReference>
<evidence type="ECO:0008006" key="16">
    <source>
        <dbReference type="Google" id="ProtNLM"/>
    </source>
</evidence>
<evidence type="ECO:0000256" key="1">
    <source>
        <dbReference type="ARBA" id="ARBA00004141"/>
    </source>
</evidence>
<keyword evidence="7" id="KW-0915">Sodium</keyword>
<evidence type="ECO:0000256" key="11">
    <source>
        <dbReference type="ARBA" id="ARBA00023303"/>
    </source>
</evidence>
<evidence type="ECO:0000313" key="15">
    <source>
        <dbReference type="Proteomes" id="UP001642540"/>
    </source>
</evidence>
<dbReference type="Proteomes" id="UP001642540">
    <property type="component" value="Unassembled WGS sequence"/>
</dbReference>
<proteinExistence type="inferred from homology"/>
<comment type="similarity">
    <text evidence="2 12">Belongs to the amiloride-sensitive sodium channel (TC 1.A.6) family.</text>
</comment>
<evidence type="ECO:0000256" key="5">
    <source>
        <dbReference type="ARBA" id="ARBA00022692"/>
    </source>
</evidence>
<evidence type="ECO:0000256" key="3">
    <source>
        <dbReference type="ARBA" id="ARBA00022448"/>
    </source>
</evidence>
<keyword evidence="11 12" id="KW-0407">Ion channel</keyword>
<evidence type="ECO:0000256" key="10">
    <source>
        <dbReference type="ARBA" id="ARBA00023201"/>
    </source>
</evidence>
<evidence type="ECO:0000256" key="4">
    <source>
        <dbReference type="ARBA" id="ARBA00022461"/>
    </source>
</evidence>
<keyword evidence="10 12" id="KW-0739">Sodium transport</keyword>
<dbReference type="PANTHER" id="PTHR11690">
    <property type="entry name" value="AMILORIDE-SENSITIVE SODIUM CHANNEL-RELATED"/>
    <property type="match status" value="1"/>
</dbReference>
<comment type="caution">
    <text evidence="14">The sequence shown here is derived from an EMBL/GenBank/DDBJ whole genome shotgun (WGS) entry which is preliminary data.</text>
</comment>
<evidence type="ECO:0000256" key="2">
    <source>
        <dbReference type="ARBA" id="ARBA00007193"/>
    </source>
</evidence>
<accession>A0ABP1RID3</accession>
<sequence>MAENPEKGEESRNVRKNKRFCSWKWCWWNPPQEAIVAEFRNETSLHGLHYIGQPKRHISERIFWIVVFLVGVIAAAFLVYAMIQSYLDTPVVVSFQSKEQPIDTIPFPAVTLCNINQDCWCRQQQYQNPSEHVRFSGGEHNSLRSNDCMFDGEKLKCSEEIQTVITALGKCCTFNMLPLPLILKNP</sequence>
<evidence type="ECO:0000313" key="14">
    <source>
        <dbReference type="EMBL" id="CAL8128773.1"/>
    </source>
</evidence>
<feature type="transmembrane region" description="Helical" evidence="13">
    <location>
        <begin position="62"/>
        <end position="83"/>
    </location>
</feature>
<evidence type="ECO:0000256" key="6">
    <source>
        <dbReference type="ARBA" id="ARBA00022989"/>
    </source>
</evidence>
<name>A0ABP1RID3_9HEXA</name>
<organism evidence="14 15">
    <name type="scientific">Orchesella dallaii</name>
    <dbReference type="NCBI Taxonomy" id="48710"/>
    <lineage>
        <taxon>Eukaryota</taxon>
        <taxon>Metazoa</taxon>
        <taxon>Ecdysozoa</taxon>
        <taxon>Arthropoda</taxon>
        <taxon>Hexapoda</taxon>
        <taxon>Collembola</taxon>
        <taxon>Entomobryomorpha</taxon>
        <taxon>Entomobryoidea</taxon>
        <taxon>Orchesellidae</taxon>
        <taxon>Orchesellinae</taxon>
        <taxon>Orchesella</taxon>
    </lineage>
</organism>
<keyword evidence="4 12" id="KW-0894">Sodium channel</keyword>
<reference evidence="14 15" key="1">
    <citation type="submission" date="2024-08" db="EMBL/GenBank/DDBJ databases">
        <authorList>
            <person name="Cucini C."/>
            <person name="Frati F."/>
        </authorList>
    </citation>
    <scope>NUCLEOTIDE SEQUENCE [LARGE SCALE GENOMIC DNA]</scope>
</reference>
<keyword evidence="15" id="KW-1185">Reference proteome</keyword>
<evidence type="ECO:0000256" key="13">
    <source>
        <dbReference type="SAM" id="Phobius"/>
    </source>
</evidence>